<dbReference type="InterPro" id="IPR027417">
    <property type="entry name" value="P-loop_NTPase"/>
</dbReference>
<dbReference type="AlphaFoldDB" id="A0A6C0ICV9"/>
<dbReference type="PANTHER" id="PTHR23389">
    <property type="entry name" value="CHROMOSOME TRANSMISSION FIDELITY FACTOR 18"/>
    <property type="match status" value="1"/>
</dbReference>
<dbReference type="PANTHER" id="PTHR23389:SF6">
    <property type="entry name" value="REPLICATION FACTOR C SUBUNIT 1"/>
    <property type="match status" value="1"/>
</dbReference>
<evidence type="ECO:0000313" key="4">
    <source>
        <dbReference type="EMBL" id="QHT90265.1"/>
    </source>
</evidence>
<dbReference type="GO" id="GO:0005524">
    <property type="term" value="F:ATP binding"/>
    <property type="evidence" value="ECO:0007669"/>
    <property type="project" value="InterPro"/>
</dbReference>
<proteinExistence type="predicted"/>
<feature type="compositionally biased region" description="Acidic residues" evidence="2">
    <location>
        <begin position="541"/>
        <end position="557"/>
    </location>
</feature>
<dbReference type="GO" id="GO:0006260">
    <property type="term" value="P:DNA replication"/>
    <property type="evidence" value="ECO:0007669"/>
    <property type="project" value="UniProtKB-KW"/>
</dbReference>
<evidence type="ECO:0000259" key="3">
    <source>
        <dbReference type="SMART" id="SM00382"/>
    </source>
</evidence>
<protein>
    <recommendedName>
        <fullName evidence="3">AAA+ ATPase domain-containing protein</fullName>
    </recommendedName>
</protein>
<dbReference type="GO" id="GO:0003677">
    <property type="term" value="F:DNA binding"/>
    <property type="evidence" value="ECO:0007669"/>
    <property type="project" value="TreeGrafter"/>
</dbReference>
<organism evidence="4">
    <name type="scientific">viral metagenome</name>
    <dbReference type="NCBI Taxonomy" id="1070528"/>
    <lineage>
        <taxon>unclassified sequences</taxon>
        <taxon>metagenomes</taxon>
        <taxon>organismal metagenomes</taxon>
    </lineage>
</organism>
<keyword evidence="1" id="KW-0235">DNA replication</keyword>
<dbReference type="Pfam" id="PF00004">
    <property type="entry name" value="AAA"/>
    <property type="match status" value="1"/>
</dbReference>
<dbReference type="CDD" id="cd00009">
    <property type="entry name" value="AAA"/>
    <property type="match status" value="1"/>
</dbReference>
<dbReference type="Gene3D" id="3.40.50.300">
    <property type="entry name" value="P-loop containing nucleotide triphosphate hydrolases"/>
    <property type="match status" value="1"/>
</dbReference>
<name>A0A6C0ICV9_9ZZZZ</name>
<dbReference type="GO" id="GO:0005634">
    <property type="term" value="C:nucleus"/>
    <property type="evidence" value="ECO:0007669"/>
    <property type="project" value="TreeGrafter"/>
</dbReference>
<sequence>MLENLNQILDREAIAKEIKDILASFDEKCRNITFKKGIYIYGSPGCGKTQFICKLLQSMDYDIIKYDAGDIRNKALIDTITCNNVSNRNVLSMMCRKKKPIAIVMDEIDEMNNGDKRGITSLIKLIRQKKTKKQKMEHVTLNPIICIGNYYVDKKMKELKKVCHVFELKSPTRTQMTQVLSNILGSRVLNHDIHQTILDFIQGDMRKFIFVENMLKKRPQFLEDRTILENIFQIKTYNDDAKKITHRLINEYIPLEQHNQILNETDRTIISLLYHENIVDILWKNPDVSDLTSLRSTPTLQVSEQTLPVCVPIKLPSELVVKEAFRPPCRNSLPCTTSCQTRPVAKLPSELVVTEAFSPPCQRAEDPISNDDSSSSSSNPITFYNKFLDNLCFADYIDRITFQNQIWIFNEMSSMIKTFYNNWLYHSHFPENKGHFQPNEVRFTKVLTKYSTEYNNQLFLYNMSQELDMDKKDVVAFFQELRLFLGGSCSTTIYEHLDGLFQSTEINRLDIKRMYRFLDKNSETYDFIGGKKAVASSPYDMGEDMEEGGSGDIEEED</sequence>
<feature type="region of interest" description="Disordered" evidence="2">
    <location>
        <begin position="536"/>
        <end position="557"/>
    </location>
</feature>
<dbReference type="SUPFAM" id="SSF52540">
    <property type="entry name" value="P-loop containing nucleoside triphosphate hydrolases"/>
    <property type="match status" value="1"/>
</dbReference>
<dbReference type="InterPro" id="IPR003959">
    <property type="entry name" value="ATPase_AAA_core"/>
</dbReference>
<accession>A0A6C0ICV9</accession>
<dbReference type="GO" id="GO:0016887">
    <property type="term" value="F:ATP hydrolysis activity"/>
    <property type="evidence" value="ECO:0007669"/>
    <property type="project" value="InterPro"/>
</dbReference>
<feature type="domain" description="AAA+ ATPase" evidence="3">
    <location>
        <begin position="34"/>
        <end position="172"/>
    </location>
</feature>
<evidence type="ECO:0000256" key="2">
    <source>
        <dbReference type="SAM" id="MobiDB-lite"/>
    </source>
</evidence>
<dbReference type="SMART" id="SM00382">
    <property type="entry name" value="AAA"/>
    <property type="match status" value="1"/>
</dbReference>
<dbReference type="EMBL" id="MN740153">
    <property type="protein sequence ID" value="QHT90265.1"/>
    <property type="molecule type" value="Genomic_DNA"/>
</dbReference>
<dbReference type="InterPro" id="IPR003593">
    <property type="entry name" value="AAA+_ATPase"/>
</dbReference>
<evidence type="ECO:0000256" key="1">
    <source>
        <dbReference type="ARBA" id="ARBA00022705"/>
    </source>
</evidence>
<reference evidence="4" key="1">
    <citation type="journal article" date="2020" name="Nature">
        <title>Giant virus diversity and host interactions through global metagenomics.</title>
        <authorList>
            <person name="Schulz F."/>
            <person name="Roux S."/>
            <person name="Paez-Espino D."/>
            <person name="Jungbluth S."/>
            <person name="Walsh D.A."/>
            <person name="Denef V.J."/>
            <person name="McMahon K.D."/>
            <person name="Konstantinidis K.T."/>
            <person name="Eloe-Fadrosh E.A."/>
            <person name="Kyrpides N.C."/>
            <person name="Woyke T."/>
        </authorList>
    </citation>
    <scope>NUCLEOTIDE SEQUENCE</scope>
    <source>
        <strain evidence="4">GVMAG-M-3300023184-68</strain>
    </source>
</reference>